<evidence type="ECO:0000256" key="8">
    <source>
        <dbReference type="ARBA" id="ARBA00022989"/>
    </source>
</evidence>
<organism evidence="14 15">
    <name type="scientific">Methylorubrum rhodesianum</name>
    <dbReference type="NCBI Taxonomy" id="29427"/>
    <lineage>
        <taxon>Bacteria</taxon>
        <taxon>Pseudomonadati</taxon>
        <taxon>Pseudomonadota</taxon>
        <taxon>Alphaproteobacteria</taxon>
        <taxon>Hyphomicrobiales</taxon>
        <taxon>Methylobacteriaceae</taxon>
        <taxon>Methylorubrum</taxon>
    </lineage>
</organism>
<evidence type="ECO:0000256" key="1">
    <source>
        <dbReference type="ARBA" id="ARBA00000085"/>
    </source>
</evidence>
<dbReference type="RefSeq" id="WP_200671100.1">
    <property type="nucleotide sequence ID" value="NZ_JACWCW010000045.1"/>
</dbReference>
<dbReference type="InterPro" id="IPR003594">
    <property type="entry name" value="HATPase_dom"/>
</dbReference>
<feature type="transmembrane region" description="Helical" evidence="11">
    <location>
        <begin position="209"/>
        <end position="228"/>
    </location>
</feature>
<keyword evidence="8 11" id="KW-1133">Transmembrane helix</keyword>
<feature type="domain" description="Histidine kinase" evidence="12">
    <location>
        <begin position="299"/>
        <end position="512"/>
    </location>
</feature>
<dbReference type="Gene3D" id="6.10.340.10">
    <property type="match status" value="1"/>
</dbReference>
<evidence type="ECO:0000256" key="2">
    <source>
        <dbReference type="ARBA" id="ARBA00004370"/>
    </source>
</evidence>
<name>A0ABU9ZII0_9HYPH</name>
<gene>
    <name evidence="14" type="ORF">PUR21_24825</name>
</gene>
<dbReference type="Gene3D" id="3.30.565.10">
    <property type="entry name" value="Histidine kinase-like ATPase, C-terminal domain"/>
    <property type="match status" value="1"/>
</dbReference>
<dbReference type="PROSITE" id="PS50885">
    <property type="entry name" value="HAMP"/>
    <property type="match status" value="1"/>
</dbReference>
<dbReference type="PANTHER" id="PTHR45436:SF5">
    <property type="entry name" value="SENSOR HISTIDINE KINASE TRCS"/>
    <property type="match status" value="1"/>
</dbReference>
<dbReference type="InterPro" id="IPR005467">
    <property type="entry name" value="His_kinase_dom"/>
</dbReference>
<dbReference type="InterPro" id="IPR003660">
    <property type="entry name" value="HAMP_dom"/>
</dbReference>
<evidence type="ECO:0000256" key="11">
    <source>
        <dbReference type="SAM" id="Phobius"/>
    </source>
</evidence>
<keyword evidence="4" id="KW-0597">Phosphoprotein</keyword>
<evidence type="ECO:0000259" key="12">
    <source>
        <dbReference type="PROSITE" id="PS50109"/>
    </source>
</evidence>
<keyword evidence="15" id="KW-1185">Reference proteome</keyword>
<evidence type="ECO:0000313" key="14">
    <source>
        <dbReference type="EMBL" id="MEN3230810.1"/>
    </source>
</evidence>
<dbReference type="PRINTS" id="PR00344">
    <property type="entry name" value="BCTRLSENSOR"/>
</dbReference>
<protein>
    <recommendedName>
        <fullName evidence="3">histidine kinase</fullName>
        <ecNumber evidence="3">2.7.13.3</ecNumber>
    </recommendedName>
</protein>
<evidence type="ECO:0000256" key="10">
    <source>
        <dbReference type="ARBA" id="ARBA00023136"/>
    </source>
</evidence>
<evidence type="ECO:0000256" key="6">
    <source>
        <dbReference type="ARBA" id="ARBA00022692"/>
    </source>
</evidence>
<feature type="transmembrane region" description="Helical" evidence="11">
    <location>
        <begin position="59"/>
        <end position="80"/>
    </location>
</feature>
<dbReference type="InterPro" id="IPR004358">
    <property type="entry name" value="Sig_transdc_His_kin-like_C"/>
</dbReference>
<dbReference type="EC" id="2.7.13.3" evidence="3"/>
<evidence type="ECO:0000256" key="9">
    <source>
        <dbReference type="ARBA" id="ARBA00023012"/>
    </source>
</evidence>
<evidence type="ECO:0000256" key="7">
    <source>
        <dbReference type="ARBA" id="ARBA00022777"/>
    </source>
</evidence>
<dbReference type="GO" id="GO:0016301">
    <property type="term" value="F:kinase activity"/>
    <property type="evidence" value="ECO:0007669"/>
    <property type="project" value="UniProtKB-KW"/>
</dbReference>
<keyword evidence="5" id="KW-0808">Transferase</keyword>
<dbReference type="SUPFAM" id="SSF55874">
    <property type="entry name" value="ATPase domain of HSP90 chaperone/DNA topoisomerase II/histidine kinase"/>
    <property type="match status" value="1"/>
</dbReference>
<keyword evidence="9" id="KW-0902">Two-component regulatory system</keyword>
<reference evidence="14 15" key="1">
    <citation type="journal article" date="2023" name="PLoS ONE">
        <title>Complete genome assembly of Hawai'i environmental nontuberculous mycobacteria reveals unexpected co-isolation with methylobacteria.</title>
        <authorList>
            <person name="Hendrix J."/>
            <person name="Epperson L.E."/>
            <person name="Tong E.I."/>
            <person name="Chan Y.L."/>
            <person name="Hasan N.A."/>
            <person name="Dawrs S.N."/>
            <person name="Norton G.J."/>
            <person name="Virdi R."/>
            <person name="Crooks J.L."/>
            <person name="Chan E.D."/>
            <person name="Honda J.R."/>
            <person name="Strong M."/>
        </authorList>
    </citation>
    <scope>NUCLEOTIDE SEQUENCE [LARGE SCALE GENOMIC DNA]</scope>
    <source>
        <strain evidence="14 15">NJH_HI01</strain>
    </source>
</reference>
<keyword evidence="10 11" id="KW-0472">Membrane</keyword>
<evidence type="ECO:0000256" key="4">
    <source>
        <dbReference type="ARBA" id="ARBA00022553"/>
    </source>
</evidence>
<accession>A0ABU9ZII0</accession>
<evidence type="ECO:0000256" key="5">
    <source>
        <dbReference type="ARBA" id="ARBA00022679"/>
    </source>
</evidence>
<dbReference type="EMBL" id="JAQYXL010000001">
    <property type="protein sequence ID" value="MEN3230810.1"/>
    <property type="molecule type" value="Genomic_DNA"/>
</dbReference>
<dbReference type="PANTHER" id="PTHR45436">
    <property type="entry name" value="SENSOR HISTIDINE KINASE YKOH"/>
    <property type="match status" value="1"/>
</dbReference>
<dbReference type="SMART" id="SM00387">
    <property type="entry name" value="HATPase_c"/>
    <property type="match status" value="1"/>
</dbReference>
<comment type="caution">
    <text evidence="14">The sequence shown here is derived from an EMBL/GenBank/DDBJ whole genome shotgun (WGS) entry which is preliminary data.</text>
</comment>
<dbReference type="Pfam" id="PF02518">
    <property type="entry name" value="HATPase_c"/>
    <property type="match status" value="1"/>
</dbReference>
<evidence type="ECO:0000313" key="15">
    <source>
        <dbReference type="Proteomes" id="UP001404845"/>
    </source>
</evidence>
<comment type="catalytic activity">
    <reaction evidence="1">
        <text>ATP + protein L-histidine = ADP + protein N-phospho-L-histidine.</text>
        <dbReference type="EC" id="2.7.13.3"/>
    </reaction>
</comment>
<dbReference type="InterPro" id="IPR036890">
    <property type="entry name" value="HATPase_C_sf"/>
</dbReference>
<evidence type="ECO:0000256" key="3">
    <source>
        <dbReference type="ARBA" id="ARBA00012438"/>
    </source>
</evidence>
<comment type="subcellular location">
    <subcellularLocation>
        <location evidence="2">Membrane</location>
    </subcellularLocation>
</comment>
<keyword evidence="6 11" id="KW-0812">Transmembrane</keyword>
<dbReference type="InterPro" id="IPR050428">
    <property type="entry name" value="TCS_sensor_his_kinase"/>
</dbReference>
<evidence type="ECO:0000259" key="13">
    <source>
        <dbReference type="PROSITE" id="PS50885"/>
    </source>
</evidence>
<keyword evidence="7 14" id="KW-0418">Kinase</keyword>
<dbReference type="Proteomes" id="UP001404845">
    <property type="component" value="Unassembled WGS sequence"/>
</dbReference>
<sequence>MKRPRLPFPGRPSEPADAAQNDPAVAAALPWHIEAPAGTTPPRARAFAWLGRLGLSGRLFLLTVAFVVLAEILIYVPAVATYRLSRLSDRVAAARVAALVLNAAPEGQVPEETARRLLMGVGARAIAVRVGETWRYLTDGPVPSAVAETVDLRQRGLTGSVGGAFRTLFLPTEAPIRAIGPGQDGFDAVEVLLDEGPLRAALTDFSLRLLVACLIIAVLAAGLVFFVLQRAIVRPVVRLARDIAAFADDPERTDRLARRSARTDEIGQAENALARMQVALGGELRQRRRLAELGLSVSKINHELRNLLTTAQLLGDRLESVSDPLVQRVAPRLVETLDRAIRFCEATLAYGRATEPNPQRRMVALAPLFEELTDLADLMPAARIRVEARAAPDLEIDADPEQLLRALTNLVRNAVQAHAAARTADGTVLIEGVRVGPPGTGSVTILVTDNGPGVPERAKSNLFAAFQGSTRAGGTGLGLAIASELVRLNGGTLCLDETANGARFRIAIPDRAAGVKAA</sequence>
<feature type="domain" description="HAMP" evidence="13">
    <location>
        <begin position="230"/>
        <end position="285"/>
    </location>
</feature>
<proteinExistence type="predicted"/>
<dbReference type="PROSITE" id="PS50109">
    <property type="entry name" value="HIS_KIN"/>
    <property type="match status" value="1"/>
</dbReference>